<proteinExistence type="predicted"/>
<gene>
    <name evidence="1" type="ORF">HMPREF0083_04301</name>
</gene>
<evidence type="ECO:0000313" key="2">
    <source>
        <dbReference type="Proteomes" id="UP000016511"/>
    </source>
</evidence>
<sequence>MWPAPAEKGQRAFFQLNPPLPLFLSLYREDLFLNIKRRWG</sequence>
<evidence type="ECO:0000313" key="1">
    <source>
        <dbReference type="EMBL" id="ERI07632.1"/>
    </source>
</evidence>
<protein>
    <submittedName>
        <fullName evidence="1">Uncharacterized protein</fullName>
    </submittedName>
</protein>
<comment type="caution">
    <text evidence="1">The sequence shown here is derived from an EMBL/GenBank/DDBJ whole genome shotgun (WGS) entry which is preliminary data.</text>
</comment>
<dbReference type="HOGENOM" id="CLU_3284034_0_0_9"/>
<dbReference type="AlphaFoldDB" id="U1Y644"/>
<keyword evidence="2" id="KW-1185">Reference proteome</keyword>
<dbReference type="STRING" id="649747.HMPREF0083_04301"/>
<organism evidence="1 2">
    <name type="scientific">Aneurinibacillus aneurinilyticus ATCC 12856</name>
    <dbReference type="NCBI Taxonomy" id="649747"/>
    <lineage>
        <taxon>Bacteria</taxon>
        <taxon>Bacillati</taxon>
        <taxon>Bacillota</taxon>
        <taxon>Bacilli</taxon>
        <taxon>Bacillales</taxon>
        <taxon>Paenibacillaceae</taxon>
        <taxon>Aneurinibacillus group</taxon>
        <taxon>Aneurinibacillus</taxon>
    </lineage>
</organism>
<accession>U1Y644</accession>
<dbReference type="EMBL" id="AWSJ01000259">
    <property type="protein sequence ID" value="ERI07632.1"/>
    <property type="molecule type" value="Genomic_DNA"/>
</dbReference>
<dbReference type="Proteomes" id="UP000016511">
    <property type="component" value="Unassembled WGS sequence"/>
</dbReference>
<reference evidence="1 2" key="1">
    <citation type="submission" date="2013-08" db="EMBL/GenBank/DDBJ databases">
        <authorList>
            <person name="Weinstock G."/>
            <person name="Sodergren E."/>
            <person name="Wylie T."/>
            <person name="Fulton L."/>
            <person name="Fulton R."/>
            <person name="Fronick C."/>
            <person name="O'Laughlin M."/>
            <person name="Godfrey J."/>
            <person name="Miner T."/>
            <person name="Herter B."/>
            <person name="Appelbaum E."/>
            <person name="Cordes M."/>
            <person name="Lek S."/>
            <person name="Wollam A."/>
            <person name="Pepin K.H."/>
            <person name="Palsikar V.B."/>
            <person name="Mitreva M."/>
            <person name="Wilson R.K."/>
        </authorList>
    </citation>
    <scope>NUCLEOTIDE SEQUENCE [LARGE SCALE GENOMIC DNA]</scope>
    <source>
        <strain evidence="1 2">ATCC 12856</strain>
    </source>
</reference>
<name>U1Y644_ANEAE</name>